<dbReference type="AlphaFoldDB" id="A0A9P0ITW1"/>
<dbReference type="PROSITE" id="PS00028">
    <property type="entry name" value="ZINC_FINGER_C2H2_1"/>
    <property type="match status" value="1"/>
</dbReference>
<evidence type="ECO:0000313" key="3">
    <source>
        <dbReference type="Proteomes" id="UP001154329"/>
    </source>
</evidence>
<reference evidence="2" key="1">
    <citation type="submission" date="2022-02" db="EMBL/GenBank/DDBJ databases">
        <authorList>
            <person name="King R."/>
        </authorList>
    </citation>
    <scope>NUCLEOTIDE SEQUENCE</scope>
</reference>
<evidence type="ECO:0000313" key="2">
    <source>
        <dbReference type="EMBL" id="CAH1716978.1"/>
    </source>
</evidence>
<dbReference type="InterPro" id="IPR013087">
    <property type="entry name" value="Znf_C2H2_type"/>
</dbReference>
<organism evidence="2 3">
    <name type="scientific">Aphis gossypii</name>
    <name type="common">Cotton aphid</name>
    <dbReference type="NCBI Taxonomy" id="80765"/>
    <lineage>
        <taxon>Eukaryota</taxon>
        <taxon>Metazoa</taxon>
        <taxon>Ecdysozoa</taxon>
        <taxon>Arthropoda</taxon>
        <taxon>Hexapoda</taxon>
        <taxon>Insecta</taxon>
        <taxon>Pterygota</taxon>
        <taxon>Neoptera</taxon>
        <taxon>Paraneoptera</taxon>
        <taxon>Hemiptera</taxon>
        <taxon>Sternorrhyncha</taxon>
        <taxon>Aphidomorpha</taxon>
        <taxon>Aphidoidea</taxon>
        <taxon>Aphididae</taxon>
        <taxon>Aphidini</taxon>
        <taxon>Aphis</taxon>
        <taxon>Aphis</taxon>
    </lineage>
</organism>
<dbReference type="Pfam" id="PF00096">
    <property type="entry name" value="zf-C2H2"/>
    <property type="match status" value="1"/>
</dbReference>
<feature type="domain" description="C2H2-type" evidence="1">
    <location>
        <begin position="53"/>
        <end position="74"/>
    </location>
</feature>
<evidence type="ECO:0000259" key="1">
    <source>
        <dbReference type="PROSITE" id="PS00028"/>
    </source>
</evidence>
<accession>A0A9P0ITW1</accession>
<proteinExistence type="predicted"/>
<dbReference type="Gene3D" id="3.30.160.60">
    <property type="entry name" value="Classic Zinc Finger"/>
    <property type="match status" value="1"/>
</dbReference>
<dbReference type="Proteomes" id="UP001154329">
    <property type="component" value="Chromosome 1"/>
</dbReference>
<dbReference type="EMBL" id="OU899034">
    <property type="protein sequence ID" value="CAH1716978.1"/>
    <property type="molecule type" value="Genomic_DNA"/>
</dbReference>
<dbReference type="SUPFAM" id="SSF57667">
    <property type="entry name" value="beta-beta-alpha zinc fingers"/>
    <property type="match status" value="1"/>
</dbReference>
<gene>
    <name evidence="2" type="ORF">APHIGO_LOCUS3813</name>
</gene>
<sequence>MLVGNSHVSGIEILRYIDGMFYCPRQCSRKYKYKKGLVRHLKYECGIEPQFKCPICGKTYKQPETFKMHLMSIHGVDKSFKQQ</sequence>
<name>A0A9P0ITW1_APHGO</name>
<protein>
    <recommendedName>
        <fullName evidence="1">C2H2-type domain-containing protein</fullName>
    </recommendedName>
</protein>
<keyword evidence="3" id="KW-1185">Reference proteome</keyword>
<reference evidence="2" key="2">
    <citation type="submission" date="2022-10" db="EMBL/GenBank/DDBJ databases">
        <authorList>
            <consortium name="ENA_rothamsted_submissions"/>
            <consortium name="culmorum"/>
            <person name="King R."/>
        </authorList>
    </citation>
    <scope>NUCLEOTIDE SEQUENCE</scope>
</reference>
<dbReference type="InterPro" id="IPR036236">
    <property type="entry name" value="Znf_C2H2_sf"/>
</dbReference>
<dbReference type="SMART" id="SM00355">
    <property type="entry name" value="ZnF_C2H2"/>
    <property type="match status" value="2"/>
</dbReference>